<evidence type="ECO:0000313" key="3">
    <source>
        <dbReference type="WBParaSite" id="ALUE_0000923401-mRNA-1"/>
    </source>
</evidence>
<protein>
    <submittedName>
        <fullName evidence="3">FLYWCH-type domain-containing protein</fullName>
    </submittedName>
</protein>
<proteinExistence type="predicted"/>
<dbReference type="AlphaFoldDB" id="A0A0M3HZR0"/>
<accession>A0A0M3HZR0</accession>
<reference evidence="3" key="1">
    <citation type="submission" date="2016-05" db="UniProtKB">
        <authorList>
            <consortium name="WormBaseParasite"/>
        </authorList>
    </citation>
    <scope>IDENTIFICATION</scope>
</reference>
<sequence>MSASKSVENSIMKIVGLFQHLVVMNSMDLSMLLYGKEQSGDLKCANFEEMHSTTENGVDTGNEESSESSCGIQEENMHNSTNNFHSMVMNDSAGTRIEPSSSSTNDTGHHISSQQTGCTPSSSALLNSTDAGSAYYTSAHINGGMSGVLPIQPTLPIRPYPSAPHKMKREWRNIGWFTSDAEMNEVRKREKVSKRKSVAQINGIKVFYRCNNWRRTNCNFRMYAMYHAPDRISLNASGEHDHTTKNPHYVPRNYTGNMIYNMTPSSSHQQMLDQFVLHATANRSIPITSNDQENVFETKNVKNDSAQIPQYFDSLIKTGIEEDSRQASNYECAFQLCDGQSIAQLLQLAKEIDHTFTFNSRRNSEYCFESNVMRGKVVAFADLGAVVSVVERCNGVQRSCEHWRKADWNQFLWAVRGKCAIAAKRV</sequence>
<evidence type="ECO:0000313" key="2">
    <source>
        <dbReference type="Proteomes" id="UP000036681"/>
    </source>
</evidence>
<dbReference type="Proteomes" id="UP000036681">
    <property type="component" value="Unplaced"/>
</dbReference>
<dbReference type="WBParaSite" id="ALUE_0000923401-mRNA-1">
    <property type="protein sequence ID" value="ALUE_0000923401-mRNA-1"/>
    <property type="gene ID" value="ALUE_0000923401"/>
</dbReference>
<feature type="compositionally biased region" description="Polar residues" evidence="1">
    <location>
        <begin position="98"/>
        <end position="124"/>
    </location>
</feature>
<organism evidence="2 3">
    <name type="scientific">Ascaris lumbricoides</name>
    <name type="common">Giant roundworm</name>
    <dbReference type="NCBI Taxonomy" id="6252"/>
    <lineage>
        <taxon>Eukaryota</taxon>
        <taxon>Metazoa</taxon>
        <taxon>Ecdysozoa</taxon>
        <taxon>Nematoda</taxon>
        <taxon>Chromadorea</taxon>
        <taxon>Rhabditida</taxon>
        <taxon>Spirurina</taxon>
        <taxon>Ascaridomorpha</taxon>
        <taxon>Ascaridoidea</taxon>
        <taxon>Ascarididae</taxon>
        <taxon>Ascaris</taxon>
    </lineage>
</organism>
<feature type="region of interest" description="Disordered" evidence="1">
    <location>
        <begin position="53"/>
        <end position="124"/>
    </location>
</feature>
<evidence type="ECO:0000256" key="1">
    <source>
        <dbReference type="SAM" id="MobiDB-lite"/>
    </source>
</evidence>
<keyword evidence="2" id="KW-1185">Reference proteome</keyword>
<name>A0A0M3HZR0_ASCLU</name>